<reference evidence="2" key="1">
    <citation type="journal article" date="2021" name="Cell">
        <title>Tracing the genetic footprints of vertebrate landing in non-teleost ray-finned fishes.</title>
        <authorList>
            <person name="Bi X."/>
            <person name="Wang K."/>
            <person name="Yang L."/>
            <person name="Pan H."/>
            <person name="Jiang H."/>
            <person name="Wei Q."/>
            <person name="Fang M."/>
            <person name="Yu H."/>
            <person name="Zhu C."/>
            <person name="Cai Y."/>
            <person name="He Y."/>
            <person name="Gan X."/>
            <person name="Zeng H."/>
            <person name="Yu D."/>
            <person name="Zhu Y."/>
            <person name="Jiang H."/>
            <person name="Qiu Q."/>
            <person name="Yang H."/>
            <person name="Zhang Y.E."/>
            <person name="Wang W."/>
            <person name="Zhu M."/>
            <person name="He S."/>
            <person name="Zhang G."/>
        </authorList>
    </citation>
    <scope>NUCLEOTIDE SEQUENCE</scope>
    <source>
        <strain evidence="2">Pddl_001</strain>
    </source>
</reference>
<dbReference type="PANTHER" id="PTHR44216">
    <property type="entry name" value="PROTEIN O-MANNOSYL-TRANSFERASE TMTC2"/>
    <property type="match status" value="1"/>
</dbReference>
<evidence type="ECO:0000259" key="1">
    <source>
        <dbReference type="Pfam" id="PF25532"/>
    </source>
</evidence>
<comment type="caution">
    <text evidence="2">The sequence shown here is derived from an EMBL/GenBank/DDBJ whole genome shotgun (WGS) entry which is preliminary data.</text>
</comment>
<keyword evidence="3" id="KW-1185">Reference proteome</keyword>
<protein>
    <submittedName>
        <fullName evidence="2">TMTC2 protein</fullName>
    </submittedName>
</protein>
<sequence length="261" mass="28945">MDVDVCAGGDSTRKKMDTVGDGAVEVVPLELYDSSRAKIDANLRWLFAKAYGIGKLYSRAIKTNQDLLPETPWMHIFYNDFWGTLLTHSGSHKSYRPLCTLSFRLNHALGGLEPWGYHLVNILLHCSVTGLFTRLSRLLLGGGHWTLMAGLLFASHPVHTEAVAGIVGRADVGAALFFLLSLLCYMRYCSLRGHSAHCLPWLLGSFACAACSMLWKEQGVTVLAISAVYDVFVFHGLKFHQVISLIFKVSRFAFPVCSWMA</sequence>
<accession>A0ABS2YHQ5</accession>
<dbReference type="EMBL" id="JAAWVQ010156602">
    <property type="protein sequence ID" value="MBN3286265.1"/>
    <property type="molecule type" value="Genomic_DNA"/>
</dbReference>
<feature type="non-terminal residue" evidence="2">
    <location>
        <position position="1"/>
    </location>
</feature>
<proteinExistence type="predicted"/>
<gene>
    <name evidence="2" type="primary">Tmtc2_0</name>
    <name evidence="2" type="ORF">GTO93_0002608</name>
</gene>
<dbReference type="PANTHER" id="PTHR44216:SF3">
    <property type="entry name" value="PROTEIN O-MANNOSYL-TRANSFERASE TMTC2"/>
    <property type="match status" value="1"/>
</dbReference>
<name>A0ABS2YHQ5_POLSP</name>
<dbReference type="InterPro" id="IPR052384">
    <property type="entry name" value="TMTC_O-mannosyltransferase"/>
</dbReference>
<evidence type="ECO:0000313" key="3">
    <source>
        <dbReference type="Proteomes" id="UP001166093"/>
    </source>
</evidence>
<feature type="domain" description="CASAMP N-terminal" evidence="1">
    <location>
        <begin position="25"/>
        <end position="52"/>
    </location>
</feature>
<dbReference type="Pfam" id="PF25532">
    <property type="entry name" value="CH_CAMSAP2_N"/>
    <property type="match status" value="1"/>
</dbReference>
<dbReference type="Proteomes" id="UP001166093">
    <property type="component" value="Unassembled WGS sequence"/>
</dbReference>
<dbReference type="InterPro" id="IPR058042">
    <property type="entry name" value="CAMSAP_N"/>
</dbReference>
<evidence type="ECO:0000313" key="2">
    <source>
        <dbReference type="EMBL" id="MBN3286265.1"/>
    </source>
</evidence>
<organism evidence="2 3">
    <name type="scientific">Polyodon spathula</name>
    <name type="common">North American paddlefish</name>
    <name type="synonym">Squalus spathula</name>
    <dbReference type="NCBI Taxonomy" id="7913"/>
    <lineage>
        <taxon>Eukaryota</taxon>
        <taxon>Metazoa</taxon>
        <taxon>Chordata</taxon>
        <taxon>Craniata</taxon>
        <taxon>Vertebrata</taxon>
        <taxon>Euteleostomi</taxon>
        <taxon>Actinopterygii</taxon>
        <taxon>Chondrostei</taxon>
        <taxon>Acipenseriformes</taxon>
        <taxon>Polyodontidae</taxon>
        <taxon>Polyodon</taxon>
    </lineage>
</organism>
<feature type="non-terminal residue" evidence="2">
    <location>
        <position position="261"/>
    </location>
</feature>